<reference evidence="2" key="1">
    <citation type="submission" date="2023-07" db="EMBL/GenBank/DDBJ databases">
        <title>Whole-genome sequencing of a new Methanosarcina sp. Z-7115.</title>
        <authorList>
            <person name="Zhilina T.N."/>
            <person name="Merkel A.Y."/>
        </authorList>
    </citation>
    <scope>NUCLEOTIDE SEQUENCE [LARGE SCALE GENOMIC DNA]</scope>
    <source>
        <strain evidence="2">Z-7115</strain>
    </source>
</reference>
<protein>
    <recommendedName>
        <fullName evidence="3">Mobile element protein</fullName>
    </recommendedName>
</protein>
<name>A0ABU2D4X8_9EURY</name>
<organism evidence="1 2">
    <name type="scientific">Methanosarcina baikalica</name>
    <dbReference type="NCBI Taxonomy" id="3073890"/>
    <lineage>
        <taxon>Archaea</taxon>
        <taxon>Methanobacteriati</taxon>
        <taxon>Methanobacteriota</taxon>
        <taxon>Stenosarchaea group</taxon>
        <taxon>Methanomicrobia</taxon>
        <taxon>Methanosarcinales</taxon>
        <taxon>Methanosarcinaceae</taxon>
        <taxon>Methanosarcina</taxon>
    </lineage>
</organism>
<dbReference type="Proteomes" id="UP001246244">
    <property type="component" value="Unassembled WGS sequence"/>
</dbReference>
<dbReference type="RefSeq" id="WP_310577071.1">
    <property type="nucleotide sequence ID" value="NZ_JAVKPK010000085.1"/>
</dbReference>
<proteinExistence type="predicted"/>
<dbReference type="EMBL" id="JAVKPK010000085">
    <property type="protein sequence ID" value="MDR7667040.1"/>
    <property type="molecule type" value="Genomic_DNA"/>
</dbReference>
<evidence type="ECO:0000313" key="2">
    <source>
        <dbReference type="Proteomes" id="UP001246244"/>
    </source>
</evidence>
<gene>
    <name evidence="1" type="ORF">RG963_14880</name>
</gene>
<comment type="caution">
    <text evidence="1">The sequence shown here is derived from an EMBL/GenBank/DDBJ whole genome shotgun (WGS) entry which is preliminary data.</text>
</comment>
<keyword evidence="2" id="KW-1185">Reference proteome</keyword>
<evidence type="ECO:0008006" key="3">
    <source>
        <dbReference type="Google" id="ProtNLM"/>
    </source>
</evidence>
<accession>A0ABU2D4X8</accession>
<evidence type="ECO:0000313" key="1">
    <source>
        <dbReference type="EMBL" id="MDR7667040.1"/>
    </source>
</evidence>
<sequence length="48" mass="5889">MREIRVDSINELRERISQHINQINEKPVLFTWRYKMEERDEMLGGITI</sequence>